<name>A0ABR4M4W3_9EURO</name>
<feature type="compositionally biased region" description="Basic and acidic residues" evidence="5">
    <location>
        <begin position="188"/>
        <end position="200"/>
    </location>
</feature>
<comment type="caution">
    <text evidence="7">The sequence shown here is derived from an EMBL/GenBank/DDBJ whole genome shotgun (WGS) entry which is preliminary data.</text>
</comment>
<comment type="subcellular location">
    <subcellularLocation>
        <location evidence="1">Nucleus</location>
    </subcellularLocation>
</comment>
<dbReference type="InterPro" id="IPR004827">
    <property type="entry name" value="bZIP"/>
</dbReference>
<accession>A0ABR4M4W3</accession>
<dbReference type="RefSeq" id="XP_070890615.1">
    <property type="nucleotide sequence ID" value="XM_071025020.1"/>
</dbReference>
<feature type="compositionally biased region" description="Basic and acidic residues" evidence="5">
    <location>
        <begin position="160"/>
        <end position="176"/>
    </location>
</feature>
<sequence length="332" mass="37164">MSTPAAFYHADSMGASGVAPSSLLLSNGFGPEFLSLELLEKANQHDMPTASMPPAPGDNTAHPQGMQPNYYNESPGARIRNRQLRPAPPDDRKRSMDMEMNSGQSFRYPSSFSNYSSTSTSSDHTHNHDKGDFAVDDSRSSYHSDRSSPKLSPTSHSHSYRPDEIQKREKHLERNRVAASKSRQKKKRETDQLKTRCQEASRKKRLLEEEIKGLHSDLLFLKDQILMHSRCDDEAIHVYLGRMVRQATRHESSSTASGEVGERVPPPSSPEQETGRQDRTQQVVMGLSSSQQHPAMGMDGPASLPCNAEQPLIDPMMYQHAGNIFDYQIRIS</sequence>
<dbReference type="CDD" id="cd14687">
    <property type="entry name" value="bZIP_ATF2"/>
    <property type="match status" value="1"/>
</dbReference>
<feature type="domain" description="BZIP" evidence="6">
    <location>
        <begin position="165"/>
        <end position="228"/>
    </location>
</feature>
<evidence type="ECO:0000256" key="1">
    <source>
        <dbReference type="ARBA" id="ARBA00004123"/>
    </source>
</evidence>
<proteinExistence type="predicted"/>
<evidence type="ECO:0000313" key="7">
    <source>
        <dbReference type="EMBL" id="KAL2871636.1"/>
    </source>
</evidence>
<dbReference type="PROSITE" id="PS50217">
    <property type="entry name" value="BZIP"/>
    <property type="match status" value="1"/>
</dbReference>
<organism evidence="7 8">
    <name type="scientific">Aspergillus lucknowensis</name>
    <dbReference type="NCBI Taxonomy" id="176173"/>
    <lineage>
        <taxon>Eukaryota</taxon>
        <taxon>Fungi</taxon>
        <taxon>Dikarya</taxon>
        <taxon>Ascomycota</taxon>
        <taxon>Pezizomycotina</taxon>
        <taxon>Eurotiomycetes</taxon>
        <taxon>Eurotiomycetidae</taxon>
        <taxon>Eurotiales</taxon>
        <taxon>Aspergillaceae</taxon>
        <taxon>Aspergillus</taxon>
        <taxon>Aspergillus subgen. Nidulantes</taxon>
    </lineage>
</organism>
<reference evidence="7 8" key="1">
    <citation type="submission" date="2024-07" db="EMBL/GenBank/DDBJ databases">
        <title>Section-level genome sequencing and comparative genomics of Aspergillus sections Usti and Cavernicolus.</title>
        <authorList>
            <consortium name="Lawrence Berkeley National Laboratory"/>
            <person name="Nybo J.L."/>
            <person name="Vesth T.C."/>
            <person name="Theobald S."/>
            <person name="Frisvad J.C."/>
            <person name="Larsen T.O."/>
            <person name="Kjaerboelling I."/>
            <person name="Rothschild-Mancinelli K."/>
            <person name="Lyhne E.K."/>
            <person name="Kogle M.E."/>
            <person name="Barry K."/>
            <person name="Clum A."/>
            <person name="Na H."/>
            <person name="Ledsgaard L."/>
            <person name="Lin J."/>
            <person name="Lipzen A."/>
            <person name="Kuo A."/>
            <person name="Riley R."/>
            <person name="Mondo S."/>
            <person name="Labutti K."/>
            <person name="Haridas S."/>
            <person name="Pangalinan J."/>
            <person name="Salamov A.A."/>
            <person name="Simmons B.A."/>
            <person name="Magnuson J.K."/>
            <person name="Chen J."/>
            <person name="Drula E."/>
            <person name="Henrissat B."/>
            <person name="Wiebenga A."/>
            <person name="Lubbers R.J."/>
            <person name="Gomes A.C."/>
            <person name="Macurrencykelacurrency M.R."/>
            <person name="Stajich J."/>
            <person name="Grigoriev I.V."/>
            <person name="Mortensen U.H."/>
            <person name="De Vries R.P."/>
            <person name="Baker S.E."/>
            <person name="Andersen M.R."/>
        </authorList>
    </citation>
    <scope>NUCLEOTIDE SEQUENCE [LARGE SCALE GENOMIC DNA]</scope>
    <source>
        <strain evidence="7 8">CBS 449.75</strain>
    </source>
</reference>
<dbReference type="Gene3D" id="1.20.5.170">
    <property type="match status" value="1"/>
</dbReference>
<feature type="compositionally biased region" description="Basic and acidic residues" evidence="5">
    <location>
        <begin position="88"/>
        <end position="97"/>
    </location>
</feature>
<dbReference type="Proteomes" id="UP001610432">
    <property type="component" value="Unassembled WGS sequence"/>
</dbReference>
<evidence type="ECO:0000256" key="4">
    <source>
        <dbReference type="ARBA" id="ARBA00023242"/>
    </source>
</evidence>
<evidence type="ECO:0000313" key="8">
    <source>
        <dbReference type="Proteomes" id="UP001610432"/>
    </source>
</evidence>
<gene>
    <name evidence="7" type="ORF">BJX67DRAFT_166890</name>
</gene>
<feature type="region of interest" description="Disordered" evidence="5">
    <location>
        <begin position="46"/>
        <end position="200"/>
    </location>
</feature>
<keyword evidence="8" id="KW-1185">Reference proteome</keyword>
<evidence type="ECO:0000256" key="3">
    <source>
        <dbReference type="ARBA" id="ARBA00023163"/>
    </source>
</evidence>
<feature type="region of interest" description="Disordered" evidence="5">
    <location>
        <begin position="249"/>
        <end position="280"/>
    </location>
</feature>
<keyword evidence="2" id="KW-0805">Transcription regulation</keyword>
<dbReference type="GeneID" id="98140092"/>
<dbReference type="InterPro" id="IPR046347">
    <property type="entry name" value="bZIP_sf"/>
</dbReference>
<feature type="compositionally biased region" description="Basic and acidic residues" evidence="5">
    <location>
        <begin position="123"/>
        <end position="148"/>
    </location>
</feature>
<evidence type="ECO:0000256" key="2">
    <source>
        <dbReference type="ARBA" id="ARBA00023015"/>
    </source>
</evidence>
<dbReference type="Pfam" id="PF00170">
    <property type="entry name" value="bZIP_1"/>
    <property type="match status" value="1"/>
</dbReference>
<dbReference type="PROSITE" id="PS00036">
    <property type="entry name" value="BZIP_BASIC"/>
    <property type="match status" value="1"/>
</dbReference>
<dbReference type="SUPFAM" id="SSF57959">
    <property type="entry name" value="Leucine zipper domain"/>
    <property type="match status" value="1"/>
</dbReference>
<protein>
    <recommendedName>
        <fullName evidence="6">BZIP domain-containing protein</fullName>
    </recommendedName>
</protein>
<dbReference type="InterPro" id="IPR051027">
    <property type="entry name" value="bZIP_transcription_factors"/>
</dbReference>
<dbReference type="SMART" id="SM00338">
    <property type="entry name" value="BRLZ"/>
    <property type="match status" value="1"/>
</dbReference>
<evidence type="ECO:0000259" key="6">
    <source>
        <dbReference type="PROSITE" id="PS50217"/>
    </source>
</evidence>
<keyword evidence="3" id="KW-0804">Transcription</keyword>
<keyword evidence="4" id="KW-0539">Nucleus</keyword>
<dbReference type="EMBL" id="JBFXLQ010000003">
    <property type="protein sequence ID" value="KAL2871636.1"/>
    <property type="molecule type" value="Genomic_DNA"/>
</dbReference>
<evidence type="ECO:0000256" key="5">
    <source>
        <dbReference type="SAM" id="MobiDB-lite"/>
    </source>
</evidence>
<feature type="compositionally biased region" description="Low complexity" evidence="5">
    <location>
        <begin position="105"/>
        <end position="122"/>
    </location>
</feature>
<dbReference type="PANTHER" id="PTHR19304">
    <property type="entry name" value="CYCLIC-AMP RESPONSE ELEMENT BINDING PROTEIN"/>
    <property type="match status" value="1"/>
</dbReference>